<keyword evidence="3" id="KW-1185">Reference proteome</keyword>
<organism evidence="2 3">
    <name type="scientific">Rubripirellula reticaptiva</name>
    <dbReference type="NCBI Taxonomy" id="2528013"/>
    <lineage>
        <taxon>Bacteria</taxon>
        <taxon>Pseudomonadati</taxon>
        <taxon>Planctomycetota</taxon>
        <taxon>Planctomycetia</taxon>
        <taxon>Pirellulales</taxon>
        <taxon>Pirellulaceae</taxon>
        <taxon>Rubripirellula</taxon>
    </lineage>
</organism>
<feature type="signal peptide" evidence="1">
    <location>
        <begin position="1"/>
        <end position="23"/>
    </location>
</feature>
<dbReference type="OrthoDB" id="8212403at2"/>
<accession>A0A5C6EL74</accession>
<comment type="caution">
    <text evidence="2">The sequence shown here is derived from an EMBL/GenBank/DDBJ whole genome shotgun (WGS) entry which is preliminary data.</text>
</comment>
<feature type="chain" id="PRO_5023003071" evidence="1">
    <location>
        <begin position="24"/>
        <end position="516"/>
    </location>
</feature>
<dbReference type="AlphaFoldDB" id="A0A5C6EL74"/>
<reference evidence="2 3" key="1">
    <citation type="submission" date="2019-02" db="EMBL/GenBank/DDBJ databases">
        <title>Deep-cultivation of Planctomycetes and their phenomic and genomic characterization uncovers novel biology.</title>
        <authorList>
            <person name="Wiegand S."/>
            <person name="Jogler M."/>
            <person name="Boedeker C."/>
            <person name="Pinto D."/>
            <person name="Vollmers J."/>
            <person name="Rivas-Marin E."/>
            <person name="Kohn T."/>
            <person name="Peeters S.H."/>
            <person name="Heuer A."/>
            <person name="Rast P."/>
            <person name="Oberbeckmann S."/>
            <person name="Bunk B."/>
            <person name="Jeske O."/>
            <person name="Meyerdierks A."/>
            <person name="Storesund J.E."/>
            <person name="Kallscheuer N."/>
            <person name="Luecker S."/>
            <person name="Lage O.M."/>
            <person name="Pohl T."/>
            <person name="Merkel B.J."/>
            <person name="Hornburger P."/>
            <person name="Mueller R.-W."/>
            <person name="Bruemmer F."/>
            <person name="Labrenz M."/>
            <person name="Spormann A.M."/>
            <person name="Op Den Camp H."/>
            <person name="Overmann J."/>
            <person name="Amann R."/>
            <person name="Jetten M.S.M."/>
            <person name="Mascher T."/>
            <person name="Medema M.H."/>
            <person name="Devos D.P."/>
            <person name="Kaster A.-K."/>
            <person name="Ovreas L."/>
            <person name="Rohde M."/>
            <person name="Galperin M.Y."/>
            <person name="Jogler C."/>
        </authorList>
    </citation>
    <scope>NUCLEOTIDE SEQUENCE [LARGE SCALE GENOMIC DNA]</scope>
    <source>
        <strain evidence="2 3">Poly59</strain>
    </source>
</reference>
<evidence type="ECO:0000313" key="2">
    <source>
        <dbReference type="EMBL" id="TWU48019.1"/>
    </source>
</evidence>
<evidence type="ECO:0000256" key="1">
    <source>
        <dbReference type="SAM" id="SignalP"/>
    </source>
</evidence>
<proteinExistence type="predicted"/>
<protein>
    <submittedName>
        <fullName evidence="2">Uncharacterized protein</fullName>
    </submittedName>
</protein>
<name>A0A5C6EL74_9BACT</name>
<sequence precursor="true">MKTNLKKLALTAMLLSGTSMAMADNGSSTIGDLPGYGEDAYFGEDAAYSDTTEIYDSEDAAYQDESYDDGVVAPVAHSERSVIARAPRRRSVQTPAHATAYAPVQASQMQTASFSGDCGCESGNCGGGCGVEMQYTMGASCGCETPNCDGGCGGCGTAGRMTNLFNTCDSNAWASLEALLWFAQPRDLAPLVLGSDPGTLPVLGQPGNVRTLFGGEGETELSAGFRVDGGFWLSDHVGVGGRFWMLDESGSDFSYSGNGSDQSVGRSYFNTSPGAVGEDALLVAQQGIFQGNLQAESSLDIMAAEAYARLRFGSGKHCNLDFIGGYSHFEIDDTLSINSTTINTAASGGNPIGTIRTFSDRFGGENEFNGGQLGFDMIMHRGCWTVSSLTKVHLGNMDQRFTAAGNYTRQIPGGAVTGGSGGVLASSTAMDVERSVFAFAPEANFKIGYNFRPNVALTVGYSFIYFDNLALAGDAVNRSVQGNTIGTGNSGANPIFDFNDSSLWVHGIDLGVAINF</sequence>
<dbReference type="InterPro" id="IPR011446">
    <property type="entry name" value="BBP7"/>
</dbReference>
<dbReference type="Proteomes" id="UP000317977">
    <property type="component" value="Unassembled WGS sequence"/>
</dbReference>
<dbReference type="RefSeq" id="WP_146536445.1">
    <property type="nucleotide sequence ID" value="NZ_SJPX01000005.1"/>
</dbReference>
<dbReference type="EMBL" id="SJPX01000005">
    <property type="protein sequence ID" value="TWU48019.1"/>
    <property type="molecule type" value="Genomic_DNA"/>
</dbReference>
<dbReference type="Pfam" id="PF07585">
    <property type="entry name" value="BBP7"/>
    <property type="match status" value="1"/>
</dbReference>
<gene>
    <name evidence="2" type="ORF">Poly59_48630</name>
</gene>
<evidence type="ECO:0000313" key="3">
    <source>
        <dbReference type="Proteomes" id="UP000317977"/>
    </source>
</evidence>
<keyword evidence="1" id="KW-0732">Signal</keyword>